<dbReference type="SMART" id="SM00471">
    <property type="entry name" value="HDc"/>
    <property type="match status" value="1"/>
</dbReference>
<dbReference type="InterPro" id="IPR029016">
    <property type="entry name" value="GAF-like_dom_sf"/>
</dbReference>
<dbReference type="Pfam" id="PF13487">
    <property type="entry name" value="HD_5"/>
    <property type="match status" value="1"/>
</dbReference>
<dbReference type="PROSITE" id="PS51832">
    <property type="entry name" value="HD_GYP"/>
    <property type="match status" value="1"/>
</dbReference>
<evidence type="ECO:0000313" key="5">
    <source>
        <dbReference type="Proteomes" id="UP000774000"/>
    </source>
</evidence>
<evidence type="ECO:0000313" key="4">
    <source>
        <dbReference type="EMBL" id="MBM7557436.1"/>
    </source>
</evidence>
<evidence type="ECO:0000259" key="3">
    <source>
        <dbReference type="PROSITE" id="PS51832"/>
    </source>
</evidence>
<evidence type="ECO:0000256" key="1">
    <source>
        <dbReference type="SAM" id="Coils"/>
    </source>
</evidence>
<feature type="transmembrane region" description="Helical" evidence="2">
    <location>
        <begin position="12"/>
        <end position="29"/>
    </location>
</feature>
<organism evidence="4 5">
    <name type="scientific">Halanaerobacter jeridensis</name>
    <dbReference type="NCBI Taxonomy" id="706427"/>
    <lineage>
        <taxon>Bacteria</taxon>
        <taxon>Bacillati</taxon>
        <taxon>Bacillota</taxon>
        <taxon>Clostridia</taxon>
        <taxon>Halanaerobiales</taxon>
        <taxon>Halobacteroidaceae</taxon>
        <taxon>Halanaerobacter</taxon>
    </lineage>
</organism>
<protein>
    <submittedName>
        <fullName evidence="4">HD-GYP domain-containing protein (C-di-GMP phosphodiesterase class II)</fullName>
    </submittedName>
</protein>
<feature type="transmembrane region" description="Helical" evidence="2">
    <location>
        <begin position="142"/>
        <end position="164"/>
    </location>
</feature>
<keyword evidence="2" id="KW-0472">Membrane</keyword>
<dbReference type="InterPro" id="IPR037522">
    <property type="entry name" value="HD_GYP_dom"/>
</dbReference>
<comment type="caution">
    <text evidence="4">The sequence shown here is derived from an EMBL/GenBank/DDBJ whole genome shotgun (WGS) entry which is preliminary data.</text>
</comment>
<proteinExistence type="predicted"/>
<sequence>MKLKIRDKFIIHVTLILFLLTSLFTYSILELQKRNKKKVLEQKINRDLRALSTINQIPLWNVEYKTMKKNLNSFLEDPDIVRISVFDHSGAEVIDLEKEYNIKTVIKKKAAVNYQNQKIGLIEVYFTTRYLEESIDKMRNHLLLWALAIYIVMVTIIVIISNMVTEPLNRLAHNIHELDFNNPEKLTTGIEKTDLQEVDMLLSSYQEMVGELAAAFEELDAKTERLNQSYQEVEKVNKNLQEIISLSSSLSSSVFAEEKEEFLHDLLEKANSLISEADYGSIYLVEEGKINYIDAIGHNLEQLQELDLNKENFEISNEEVVIIDNISEEENLSLDSETENKFYNATKKMKSSLIFKLCVNDKWKGGISLDIAEGSEAEFEAEAIESITAFGNLASAFLTMKNHRDIHEKFQQELIMSFIKLLELYDKYTKGHSQGVANLCFEIAEGMGLDEETVNLAYWSGMLHDIGKILVDKDILNKPSRLTDDEYEEIKYHSNYGYQVLKESSSSELRTIANYIRYHHERWDGGGYPEGLAGEEIPLISRIICVADTWNTMRTDRPYREKLSRVKAIEELKDNKGTQFAPEVVDVFLDLLNCDKNQNKCII</sequence>
<keyword evidence="5" id="KW-1185">Reference proteome</keyword>
<reference evidence="4" key="1">
    <citation type="submission" date="2021-01" db="EMBL/GenBank/DDBJ databases">
        <title>Genomic Encyclopedia of Type Strains, Phase IV (KMG-IV): sequencing the most valuable type-strain genomes for metagenomic binning, comparative biology and taxonomic classification.</title>
        <authorList>
            <person name="Goeker M."/>
        </authorList>
    </citation>
    <scope>NUCLEOTIDE SEQUENCE</scope>
    <source>
        <strain evidence="4">DSM 23230</strain>
    </source>
</reference>
<dbReference type="CDD" id="cd00077">
    <property type="entry name" value="HDc"/>
    <property type="match status" value="1"/>
</dbReference>
<gene>
    <name evidence="4" type="ORF">JOC47_002302</name>
</gene>
<dbReference type="Gene3D" id="6.10.340.10">
    <property type="match status" value="1"/>
</dbReference>
<keyword evidence="2" id="KW-0812">Transmembrane</keyword>
<keyword evidence="1" id="KW-0175">Coiled coil</keyword>
<dbReference type="InterPro" id="IPR003607">
    <property type="entry name" value="HD/PDEase_dom"/>
</dbReference>
<dbReference type="Proteomes" id="UP000774000">
    <property type="component" value="Unassembled WGS sequence"/>
</dbReference>
<dbReference type="Gene3D" id="3.30.450.40">
    <property type="match status" value="1"/>
</dbReference>
<evidence type="ECO:0000256" key="2">
    <source>
        <dbReference type="SAM" id="Phobius"/>
    </source>
</evidence>
<feature type="coiled-coil region" evidence="1">
    <location>
        <begin position="216"/>
        <end position="243"/>
    </location>
</feature>
<keyword evidence="2" id="KW-1133">Transmembrane helix</keyword>
<dbReference type="EMBL" id="JAFBDQ010000012">
    <property type="protein sequence ID" value="MBM7557436.1"/>
    <property type="molecule type" value="Genomic_DNA"/>
</dbReference>
<dbReference type="RefSeq" id="WP_204702185.1">
    <property type="nucleotide sequence ID" value="NZ_JAFBDQ010000012.1"/>
</dbReference>
<feature type="domain" description="HD-GYP" evidence="3">
    <location>
        <begin position="407"/>
        <end position="603"/>
    </location>
</feature>
<accession>A0A939BSS1</accession>
<dbReference type="PANTHER" id="PTHR43155">
    <property type="entry name" value="CYCLIC DI-GMP PHOSPHODIESTERASE PA4108-RELATED"/>
    <property type="match status" value="1"/>
</dbReference>
<name>A0A939BSS1_9FIRM</name>
<dbReference type="AlphaFoldDB" id="A0A939BSS1"/>
<dbReference type="SUPFAM" id="SSF109604">
    <property type="entry name" value="HD-domain/PDEase-like"/>
    <property type="match status" value="1"/>
</dbReference>
<dbReference type="Gene3D" id="1.10.3210.10">
    <property type="entry name" value="Hypothetical protein af1432"/>
    <property type="match status" value="1"/>
</dbReference>